<dbReference type="PANTHER" id="PTHR45947">
    <property type="entry name" value="SULFOQUINOVOSYL TRANSFERASE SQD2"/>
    <property type="match status" value="1"/>
</dbReference>
<protein>
    <recommendedName>
        <fullName evidence="5">Glycosyl transferase family 1</fullName>
    </recommendedName>
</protein>
<evidence type="ECO:0000313" key="4">
    <source>
        <dbReference type="Proteomes" id="UP000029844"/>
    </source>
</evidence>
<dbReference type="GO" id="GO:0016757">
    <property type="term" value="F:glycosyltransferase activity"/>
    <property type="evidence" value="ECO:0007669"/>
    <property type="project" value="InterPro"/>
</dbReference>
<evidence type="ECO:0008006" key="5">
    <source>
        <dbReference type="Google" id="ProtNLM"/>
    </source>
</evidence>
<dbReference type="Proteomes" id="UP000029844">
    <property type="component" value="Unassembled WGS sequence"/>
</dbReference>
<dbReference type="InterPro" id="IPR050194">
    <property type="entry name" value="Glycosyltransferase_grp1"/>
</dbReference>
<accession>A0A099WGA8</accession>
<dbReference type="Pfam" id="PF13477">
    <property type="entry name" value="Glyco_trans_4_2"/>
    <property type="match status" value="1"/>
</dbReference>
<dbReference type="SUPFAM" id="SSF53756">
    <property type="entry name" value="UDP-Glycosyltransferase/glycogen phosphorylase"/>
    <property type="match status" value="1"/>
</dbReference>
<evidence type="ECO:0000313" key="3">
    <source>
        <dbReference type="EMBL" id="KGL43696.1"/>
    </source>
</evidence>
<gene>
    <name evidence="3" type="ORF">EP57_02155</name>
</gene>
<organism evidence="3 4">
    <name type="scientific">Listeria booriae</name>
    <dbReference type="NCBI Taxonomy" id="1552123"/>
    <lineage>
        <taxon>Bacteria</taxon>
        <taxon>Bacillati</taxon>
        <taxon>Bacillota</taxon>
        <taxon>Bacilli</taxon>
        <taxon>Bacillales</taxon>
        <taxon>Listeriaceae</taxon>
        <taxon>Listeria</taxon>
    </lineage>
</organism>
<dbReference type="AlphaFoldDB" id="A0A099WGA8"/>
<dbReference type="PANTHER" id="PTHR45947:SF3">
    <property type="entry name" value="SULFOQUINOVOSYL TRANSFERASE SQD2"/>
    <property type="match status" value="1"/>
</dbReference>
<keyword evidence="4" id="KW-1185">Reference proteome</keyword>
<dbReference type="InterPro" id="IPR001296">
    <property type="entry name" value="Glyco_trans_1"/>
</dbReference>
<dbReference type="Gene3D" id="3.40.50.2000">
    <property type="entry name" value="Glycogen Phosphorylase B"/>
    <property type="match status" value="2"/>
</dbReference>
<reference evidence="3 4" key="1">
    <citation type="submission" date="2014-05" db="EMBL/GenBank/DDBJ databases">
        <title>Novel Listeriaceae from food processing environments.</title>
        <authorList>
            <person name="den Bakker H.C."/>
        </authorList>
    </citation>
    <scope>NUCLEOTIDE SEQUENCE [LARGE SCALE GENOMIC DNA]</scope>
    <source>
        <strain evidence="3 4">FSL A5-0281</strain>
    </source>
</reference>
<name>A0A099WGA8_9LIST</name>
<dbReference type="InterPro" id="IPR028098">
    <property type="entry name" value="Glyco_trans_4-like_N"/>
</dbReference>
<dbReference type="CDD" id="cd03808">
    <property type="entry name" value="GT4_CapM-like"/>
    <property type="match status" value="1"/>
</dbReference>
<proteinExistence type="predicted"/>
<dbReference type="eggNOG" id="COG0438">
    <property type="taxonomic scope" value="Bacteria"/>
</dbReference>
<feature type="domain" description="Glycosyl transferase family 1" evidence="1">
    <location>
        <begin position="194"/>
        <end position="351"/>
    </location>
</feature>
<evidence type="ECO:0000259" key="2">
    <source>
        <dbReference type="Pfam" id="PF13477"/>
    </source>
</evidence>
<dbReference type="EMBL" id="JNFA01000004">
    <property type="protein sequence ID" value="KGL43696.1"/>
    <property type="molecule type" value="Genomic_DNA"/>
</dbReference>
<feature type="domain" description="Glycosyltransferase subfamily 4-like N-terminal" evidence="2">
    <location>
        <begin position="22"/>
        <end position="138"/>
    </location>
</feature>
<sequence length="384" mass="42738">MELVMTKLLIAVTADISVRLLNGQLEYLAQQGFDVHLVVSKGPSSEELKKNRRITVHHVEMAREISVLKDIKALIQMILVFRKVRPDIANVGTPKAALLGSIAAFLMKTKTRIYTLRGLRMETATGNLRKILWLMEQLIIGLSTQVIAISPSLITKCKELRIQGTSKMRVLGKGSSNGIHLGDFAAKSQETIAYPFNNQQFVIGFTGRITKDKGIEELITAFLQSENLNLLLVGDFEEQHGLKKTTVDTIRNHPNIRVTGFIPNPAPYYKMMDVFVIPSYREGFSNVCLEAAVAGLPVIGTDVTGIKDAIVDGVTGILIPAKSATAIQTAIQTLQQDQVLREAYAFNGKKRVILDFQSEHMWQRMKETYLERGEKHVSAYKTNS</sequence>
<comment type="caution">
    <text evidence="3">The sequence shown here is derived from an EMBL/GenBank/DDBJ whole genome shotgun (WGS) entry which is preliminary data.</text>
</comment>
<evidence type="ECO:0000259" key="1">
    <source>
        <dbReference type="Pfam" id="PF00534"/>
    </source>
</evidence>
<dbReference type="Pfam" id="PF00534">
    <property type="entry name" value="Glycos_transf_1"/>
    <property type="match status" value="1"/>
</dbReference>
<dbReference type="STRING" id="1552123.EP57_02155"/>